<dbReference type="InterPro" id="IPR018490">
    <property type="entry name" value="cNMP-bd_dom_sf"/>
</dbReference>
<organism evidence="2">
    <name type="scientific">gut metagenome</name>
    <dbReference type="NCBI Taxonomy" id="749906"/>
    <lineage>
        <taxon>unclassified sequences</taxon>
        <taxon>metagenomes</taxon>
        <taxon>organismal metagenomes</taxon>
    </lineage>
</organism>
<dbReference type="PROSITE" id="PS50042">
    <property type="entry name" value="CNMP_BINDING_3"/>
    <property type="match status" value="1"/>
</dbReference>
<proteinExistence type="predicted"/>
<dbReference type="InterPro" id="IPR000595">
    <property type="entry name" value="cNMP-bd_dom"/>
</dbReference>
<gene>
    <name evidence="2" type="ORF">EVA_12727</name>
</gene>
<dbReference type="AlphaFoldDB" id="J9GI52"/>
<protein>
    <submittedName>
        <fullName evidence="2">Protein containing Cyclic nucleotide-binding domain protein</fullName>
    </submittedName>
</protein>
<sequence length="194" mass="22616">MENQEKWKAKLQEKHALTTEDLNRLIAVGEIIHYAAGTTVVRTGETDDRIFILKSGIWREYCFHNGEEATIWFSVAGEITFSVWGYVRRQPSHLYIESVTDSEVIAISRSCLAQLFETSLTFANLGRRIIEEFALLYEGWHIQMWRQNAFERYLQLFDEYPEVVSNLPLKYIASYLGITIQSLSRIRADLKKSR</sequence>
<reference evidence="2" key="1">
    <citation type="journal article" date="2012" name="PLoS ONE">
        <title>Gene sets for utilization of primary and secondary nutrition supplies in the distal gut of endangered iberian lynx.</title>
        <authorList>
            <person name="Alcaide M."/>
            <person name="Messina E."/>
            <person name="Richter M."/>
            <person name="Bargiela R."/>
            <person name="Peplies J."/>
            <person name="Huws S.A."/>
            <person name="Newbold C.J."/>
            <person name="Golyshin P.N."/>
            <person name="Simon M.A."/>
            <person name="Lopez G."/>
            <person name="Yakimov M.M."/>
            <person name="Ferrer M."/>
        </authorList>
    </citation>
    <scope>NUCLEOTIDE SEQUENCE</scope>
</reference>
<accession>J9GI52</accession>
<evidence type="ECO:0000313" key="2">
    <source>
        <dbReference type="EMBL" id="EJW99164.1"/>
    </source>
</evidence>
<dbReference type="Pfam" id="PF00027">
    <property type="entry name" value="cNMP_binding"/>
    <property type="match status" value="1"/>
</dbReference>
<name>J9GI52_9ZZZZ</name>
<dbReference type="EMBL" id="AMCI01003940">
    <property type="protein sequence ID" value="EJW99164.1"/>
    <property type="molecule type" value="Genomic_DNA"/>
</dbReference>
<dbReference type="CDD" id="cd00038">
    <property type="entry name" value="CAP_ED"/>
    <property type="match status" value="1"/>
</dbReference>
<evidence type="ECO:0000259" key="1">
    <source>
        <dbReference type="PROSITE" id="PS50042"/>
    </source>
</evidence>
<dbReference type="SUPFAM" id="SSF51206">
    <property type="entry name" value="cAMP-binding domain-like"/>
    <property type="match status" value="1"/>
</dbReference>
<dbReference type="InterPro" id="IPR014710">
    <property type="entry name" value="RmlC-like_jellyroll"/>
</dbReference>
<feature type="domain" description="Cyclic nucleotide-binding" evidence="1">
    <location>
        <begin position="17"/>
        <end position="116"/>
    </location>
</feature>
<dbReference type="Gene3D" id="2.60.120.10">
    <property type="entry name" value="Jelly Rolls"/>
    <property type="match status" value="1"/>
</dbReference>
<comment type="caution">
    <text evidence="2">The sequence shown here is derived from an EMBL/GenBank/DDBJ whole genome shotgun (WGS) entry which is preliminary data.</text>
</comment>